<dbReference type="AlphaFoldDB" id="A0A1M6TDK3"/>
<dbReference type="Pfam" id="PF01022">
    <property type="entry name" value="HTH_5"/>
    <property type="match status" value="1"/>
</dbReference>
<dbReference type="PANTHER" id="PTHR33154:SF18">
    <property type="entry name" value="ARSENICAL RESISTANCE OPERON REPRESSOR"/>
    <property type="match status" value="1"/>
</dbReference>
<dbReference type="InterPro" id="IPR011991">
    <property type="entry name" value="ArsR-like_HTH"/>
</dbReference>
<proteinExistence type="predicted"/>
<keyword evidence="3" id="KW-0804">Transcription</keyword>
<evidence type="ECO:0000256" key="1">
    <source>
        <dbReference type="ARBA" id="ARBA00023015"/>
    </source>
</evidence>
<dbReference type="InterPro" id="IPR051081">
    <property type="entry name" value="HTH_MetalResp_TranReg"/>
</dbReference>
<dbReference type="Gene3D" id="1.10.10.10">
    <property type="entry name" value="Winged helix-like DNA-binding domain superfamily/Winged helix DNA-binding domain"/>
    <property type="match status" value="1"/>
</dbReference>
<dbReference type="SMART" id="SM00418">
    <property type="entry name" value="HTH_ARSR"/>
    <property type="match status" value="1"/>
</dbReference>
<dbReference type="PROSITE" id="PS50987">
    <property type="entry name" value="HTH_ARSR_2"/>
    <property type="match status" value="1"/>
</dbReference>
<dbReference type="NCBIfam" id="NF033788">
    <property type="entry name" value="HTH_metalloreg"/>
    <property type="match status" value="1"/>
</dbReference>
<reference evidence="4 5" key="1">
    <citation type="journal article" date="2018" name="Genome Announc.">
        <title>Complete genomes of two Megasphaera elsdenii strains, NCIMB 702410 and ATCC 25940.</title>
        <authorList>
            <person name="Hatmaker E.A."/>
            <person name="O'Dell K."/>
            <person name="Riley L.A."/>
            <person name="Klingeman D.M."/>
            <person name="Guss A.M."/>
        </authorList>
    </citation>
    <scope>NUCLEOTIDE SEQUENCE [LARGE SCALE GENOMIC DNA]</scope>
    <source>
        <strain evidence="4 5">NCIMB702410</strain>
    </source>
</reference>
<organism evidence="4 5">
    <name type="scientific">Megasphaera elsdenii</name>
    <dbReference type="NCBI Taxonomy" id="907"/>
    <lineage>
        <taxon>Bacteria</taxon>
        <taxon>Bacillati</taxon>
        <taxon>Bacillota</taxon>
        <taxon>Negativicutes</taxon>
        <taxon>Veillonellales</taxon>
        <taxon>Veillonellaceae</taxon>
        <taxon>Megasphaera</taxon>
    </lineage>
</organism>
<dbReference type="PANTHER" id="PTHR33154">
    <property type="entry name" value="TRANSCRIPTIONAL REGULATOR, ARSR FAMILY"/>
    <property type="match status" value="1"/>
</dbReference>
<dbReference type="InterPro" id="IPR001845">
    <property type="entry name" value="HTH_ArsR_DNA-bd_dom"/>
</dbReference>
<protein>
    <submittedName>
        <fullName evidence="4">ArsR family transcriptional regulator</fullName>
    </submittedName>
</protein>
<keyword evidence="1" id="KW-0805">Transcription regulation</keyword>
<sequence>MDEREAVRVFKALGDEKRLRILSLLRQGERCACVLLEHLNLSQPTLSHHMKILCEAQLVTGRKEGKWVYYSLNTAQAPVLEQAVHDLFQLSAVPAEDEACHCQ</sequence>
<evidence type="ECO:0000256" key="2">
    <source>
        <dbReference type="ARBA" id="ARBA00023125"/>
    </source>
</evidence>
<accession>A0A1M6TDK3</accession>
<dbReference type="EMBL" id="CP027569">
    <property type="protein sequence ID" value="AVO27785.1"/>
    <property type="molecule type" value="Genomic_DNA"/>
</dbReference>
<dbReference type="SUPFAM" id="SSF46785">
    <property type="entry name" value="Winged helix' DNA-binding domain"/>
    <property type="match status" value="1"/>
</dbReference>
<evidence type="ECO:0000313" key="4">
    <source>
        <dbReference type="EMBL" id="AVO27785.1"/>
    </source>
</evidence>
<dbReference type="CDD" id="cd00090">
    <property type="entry name" value="HTH_ARSR"/>
    <property type="match status" value="1"/>
</dbReference>
<gene>
    <name evidence="4" type="ORF">C6Y28_09240</name>
</gene>
<evidence type="ECO:0000256" key="3">
    <source>
        <dbReference type="ARBA" id="ARBA00023163"/>
    </source>
</evidence>
<keyword evidence="2" id="KW-0238">DNA-binding</keyword>
<dbReference type="OrthoDB" id="9798835at2"/>
<dbReference type="Proteomes" id="UP000238358">
    <property type="component" value="Chromosome"/>
</dbReference>
<dbReference type="InterPro" id="IPR036390">
    <property type="entry name" value="WH_DNA-bd_sf"/>
</dbReference>
<dbReference type="PRINTS" id="PR00778">
    <property type="entry name" value="HTHARSR"/>
</dbReference>
<name>A0A1M6TDK3_MEGEL</name>
<evidence type="ECO:0000313" key="5">
    <source>
        <dbReference type="Proteomes" id="UP000238358"/>
    </source>
</evidence>
<dbReference type="RefSeq" id="WP_027895216.1">
    <property type="nucleotide sequence ID" value="NZ_CAMFOL010000065.1"/>
</dbReference>
<dbReference type="GO" id="GO:0003700">
    <property type="term" value="F:DNA-binding transcription factor activity"/>
    <property type="evidence" value="ECO:0007669"/>
    <property type="project" value="InterPro"/>
</dbReference>
<dbReference type="GO" id="GO:0003677">
    <property type="term" value="F:DNA binding"/>
    <property type="evidence" value="ECO:0007669"/>
    <property type="project" value="UniProtKB-KW"/>
</dbReference>
<dbReference type="InterPro" id="IPR036388">
    <property type="entry name" value="WH-like_DNA-bd_sf"/>
</dbReference>